<name>A0AAT9J863_9CAUD</name>
<evidence type="ECO:0008006" key="2">
    <source>
        <dbReference type="Google" id="ProtNLM"/>
    </source>
</evidence>
<reference evidence="1" key="1">
    <citation type="journal article" date="2023" name="Microbiome">
        <title>Phages are unrecognized players in the ecology of the oral pathogen Porphyromonas gingivalis.</title>
        <authorList>
            <person name="Matrishin C.B."/>
            <person name="Haase E.M."/>
            <person name="Dewhirst F.E."/>
            <person name="Mark Welch J.L."/>
            <person name="Miranda-Sanchez F."/>
            <person name="Chen T."/>
            <person name="MacFarland D.C."/>
            <person name="Kauffman K.M."/>
        </authorList>
    </citation>
    <scope>NUCLEOTIDE SEQUENCE</scope>
</reference>
<proteinExistence type="predicted"/>
<accession>A0AAT9J863</accession>
<dbReference type="EMBL" id="BK068092">
    <property type="protein sequence ID" value="DBA55092.1"/>
    <property type="molecule type" value="Genomic_DNA"/>
</dbReference>
<sequence>MATLQVTGHGTRKLKPLSTSLSFRFEGGAPVQAVNAATGEHVPDWRFSPIRIVPVITVTDPEGLIANGVHNSDTPTANMRWMCDDTGVNVLAGESPADISMDTSASDLRGALNIRRNFSAGTLLRFEYEFTTSAAGVLRTARHSATIAIKVNQMADALVQVRAAYPRGQFVFFPSPDTPADLAMDMRLYYKGKPSPTAYRWYAVNKDGPETLIPGQNGPVLTRAAATVQSTDHYRCKALDMRPEYAAALEAAIGRARADVYKKYLGDNWAAVLPTCSDNILPPNFYFARRGGGGLFIDDLGQDPEREEGYHTYRYYGVTADAYWFYRFFEGQLPLLSGRTVVFSFLARNRRAGAVRMYAHLYLKKTNSWHGLVRGDGPNINVSSEFIRVSVSFKVPPLTFDDDKALLLAPMFKDAGQVDVEIKDISCQIDGSEFFLPSPASLQSEIRARAAEIVAANPPTPPAVWPLTRTYTRDFSLKVHTVPYELILRVEGLGEEVIVRNGSLARGSGAAQQLFSNVPRSMTQLRSSVICRQGRHTYSAEETARMFDVQWPASAINISGCTATMTDLSFAISINTKY</sequence>
<protein>
    <recommendedName>
        <fullName evidence="2">Ig-like domain-containing protein</fullName>
    </recommendedName>
</protein>
<evidence type="ECO:0000313" key="1">
    <source>
        <dbReference type="EMBL" id="DBA55092.1"/>
    </source>
</evidence>
<organism evidence="1">
    <name type="scientific">Porphyromonas phage phage011a_WW2952</name>
    <dbReference type="NCBI Taxonomy" id="3154101"/>
    <lineage>
        <taxon>Viruses</taxon>
        <taxon>Duplodnaviria</taxon>
        <taxon>Heunggongvirae</taxon>
        <taxon>Uroviricota</taxon>
        <taxon>Caudoviricetes</taxon>
        <taxon>Alisviridae</taxon>
        <taxon>Honmavirus</taxon>
        <taxon>Honmavirus pging00F</taxon>
    </lineage>
</organism>
<reference evidence="1" key="2">
    <citation type="submission" date="2024-05" db="EMBL/GenBank/DDBJ databases">
        <authorList>
            <person name="Matrishin C.B."/>
            <person name="Kauffman K.M."/>
        </authorList>
    </citation>
    <scope>NUCLEOTIDE SEQUENCE</scope>
</reference>